<dbReference type="RefSeq" id="WP_069981426.1">
    <property type="nucleotide sequence ID" value="NZ_CP017269.1"/>
</dbReference>
<dbReference type="InterPro" id="IPR003660">
    <property type="entry name" value="HAMP_dom"/>
</dbReference>
<sequence>MIKWSNMRIGFKYGIALTATIILFVFASSFVITSLFQIGDAVSTIEVTADRSITLTHMASLFRAKELLVADYMSLERKSILDEYEKIQSDFKELQEQIDPKMDTEELKFTYDLISRNNEQMDNTFKNVIIPNMQQNNMDEVSGGHIKISSLRNPTAQLFEKLREIVDGQRKESITDAYQKIENSIRTLIISIVLAAVLGSIIVFLISRGISKNLNRLVDITYRVSKGDLTVDRNHYHGKDEIGQLTSAIYDMVHNLQNMMQEITKAALEVDSESSELRKIADEVKEGSYQIASTMQQMSAGAEDQAHASSEIAHSIFTLAELISQANINKEVLETSSKDILTVVQKGNIQMETSINNMNQINIIIKDSVTKVTQLDENSQKVSTLVQVIDTIAEQTNLLALNAAIEAARAGESGRGFAVVAEEIRKLAEQVGKSSKEITAIVEGIQSESKFMMESLEKGYQEIEMGTHQIRTTGEAFQTIDHEVITMIEKIKDVSESLSQISQNSDKISVAGEQVAAISEENSAGIEQTVASVQQQSSSMEVIAQNTHSLSMAADKLNNVVNQFKL</sequence>
<evidence type="ECO:0000256" key="1">
    <source>
        <dbReference type="ARBA" id="ARBA00023224"/>
    </source>
</evidence>
<dbReference type="PANTHER" id="PTHR32089">
    <property type="entry name" value="METHYL-ACCEPTING CHEMOTAXIS PROTEIN MCPB"/>
    <property type="match status" value="1"/>
</dbReference>
<dbReference type="AlphaFoldDB" id="A0A1D8GQH0"/>
<keyword evidence="8" id="KW-1185">Reference proteome</keyword>
<dbReference type="Gene3D" id="6.10.340.10">
    <property type="match status" value="1"/>
</dbReference>
<feature type="domain" description="Methyl-accepting transducer" evidence="5">
    <location>
        <begin position="280"/>
        <end position="537"/>
    </location>
</feature>
<name>A0A1D8GQH0_9FIRM</name>
<comment type="similarity">
    <text evidence="2">Belongs to the methyl-accepting chemotaxis (MCP) protein family.</text>
</comment>
<protein>
    <recommendedName>
        <fullName evidence="9">Chemotaxis protein</fullName>
    </recommendedName>
</protein>
<dbReference type="GO" id="GO:0007165">
    <property type="term" value="P:signal transduction"/>
    <property type="evidence" value="ECO:0007669"/>
    <property type="project" value="UniProtKB-KW"/>
</dbReference>
<dbReference type="Proteomes" id="UP000095743">
    <property type="component" value="Chromosome"/>
</dbReference>
<accession>A0A1D8GQH0</accession>
<keyword evidence="1 3" id="KW-0807">Transducer</keyword>
<dbReference type="Pfam" id="PF00672">
    <property type="entry name" value="HAMP"/>
    <property type="match status" value="1"/>
</dbReference>
<dbReference type="Pfam" id="PF00015">
    <property type="entry name" value="MCPsignal"/>
    <property type="match status" value="1"/>
</dbReference>
<evidence type="ECO:0000256" key="2">
    <source>
        <dbReference type="ARBA" id="ARBA00029447"/>
    </source>
</evidence>
<dbReference type="PANTHER" id="PTHR32089:SF112">
    <property type="entry name" value="LYSOZYME-LIKE PROTEIN-RELATED"/>
    <property type="match status" value="1"/>
</dbReference>
<dbReference type="SMART" id="SM00304">
    <property type="entry name" value="HAMP"/>
    <property type="match status" value="1"/>
</dbReference>
<keyword evidence="4" id="KW-0812">Transmembrane</keyword>
<dbReference type="Gene3D" id="1.10.287.950">
    <property type="entry name" value="Methyl-accepting chemotaxis protein"/>
    <property type="match status" value="1"/>
</dbReference>
<gene>
    <name evidence="7" type="ORF">Gferi_13540</name>
</gene>
<proteinExistence type="inferred from homology"/>
<keyword evidence="4" id="KW-1133">Transmembrane helix</keyword>
<evidence type="ECO:0000256" key="3">
    <source>
        <dbReference type="PROSITE-ProRule" id="PRU00284"/>
    </source>
</evidence>
<feature type="transmembrane region" description="Helical" evidence="4">
    <location>
        <begin position="188"/>
        <end position="206"/>
    </location>
</feature>
<feature type="domain" description="HAMP" evidence="6">
    <location>
        <begin position="208"/>
        <end position="261"/>
    </location>
</feature>
<dbReference type="SUPFAM" id="SSF58104">
    <property type="entry name" value="Methyl-accepting chemotaxis protein (MCP) signaling domain"/>
    <property type="match status" value="1"/>
</dbReference>
<evidence type="ECO:0000259" key="5">
    <source>
        <dbReference type="PROSITE" id="PS50111"/>
    </source>
</evidence>
<dbReference type="PROSITE" id="PS50885">
    <property type="entry name" value="HAMP"/>
    <property type="match status" value="1"/>
</dbReference>
<reference evidence="7 8" key="1">
    <citation type="submission" date="2016-09" db="EMBL/GenBank/DDBJ databases">
        <title>Genomic analysis reveals versatility of anaerobic energy metabolism of Geosporobacter ferrireducens IRF9 of phylum Firmicutes.</title>
        <authorList>
            <person name="Kim S.-J."/>
        </authorList>
    </citation>
    <scope>NUCLEOTIDE SEQUENCE [LARGE SCALE GENOMIC DNA]</scope>
    <source>
        <strain evidence="7 8">IRF9</strain>
    </source>
</reference>
<keyword evidence="4" id="KW-0472">Membrane</keyword>
<evidence type="ECO:0008006" key="9">
    <source>
        <dbReference type="Google" id="ProtNLM"/>
    </source>
</evidence>
<evidence type="ECO:0000259" key="6">
    <source>
        <dbReference type="PROSITE" id="PS50885"/>
    </source>
</evidence>
<dbReference type="EMBL" id="CP017269">
    <property type="protein sequence ID" value="AOT73118.1"/>
    <property type="molecule type" value="Genomic_DNA"/>
</dbReference>
<evidence type="ECO:0000313" key="8">
    <source>
        <dbReference type="Proteomes" id="UP000095743"/>
    </source>
</evidence>
<dbReference type="PROSITE" id="PS50111">
    <property type="entry name" value="CHEMOTAXIS_TRANSDUC_2"/>
    <property type="match status" value="1"/>
</dbReference>
<evidence type="ECO:0000256" key="4">
    <source>
        <dbReference type="SAM" id="Phobius"/>
    </source>
</evidence>
<dbReference type="KEGG" id="gfe:Gferi_13540"/>
<evidence type="ECO:0000313" key="7">
    <source>
        <dbReference type="EMBL" id="AOT73118.1"/>
    </source>
</evidence>
<dbReference type="STRING" id="1424294.Gferi_13540"/>
<dbReference type="InterPro" id="IPR004089">
    <property type="entry name" value="MCPsignal_dom"/>
</dbReference>
<dbReference type="CDD" id="cd06225">
    <property type="entry name" value="HAMP"/>
    <property type="match status" value="1"/>
</dbReference>
<dbReference type="SMART" id="SM00283">
    <property type="entry name" value="MA"/>
    <property type="match status" value="1"/>
</dbReference>
<dbReference type="GO" id="GO:0016020">
    <property type="term" value="C:membrane"/>
    <property type="evidence" value="ECO:0007669"/>
    <property type="project" value="InterPro"/>
</dbReference>
<organism evidence="7 8">
    <name type="scientific">Geosporobacter ferrireducens</name>
    <dbReference type="NCBI Taxonomy" id="1424294"/>
    <lineage>
        <taxon>Bacteria</taxon>
        <taxon>Bacillati</taxon>
        <taxon>Bacillota</taxon>
        <taxon>Clostridia</taxon>
        <taxon>Peptostreptococcales</taxon>
        <taxon>Thermotaleaceae</taxon>
        <taxon>Geosporobacter</taxon>
    </lineage>
</organism>